<evidence type="ECO:0000256" key="1">
    <source>
        <dbReference type="ARBA" id="ARBA00010923"/>
    </source>
</evidence>
<sequence>MNKTENQNINIKNWQQYSFADIFDIEKGFYNNRPEQDEKEKIPFVSASKYNNGITDYVNKNNTKIFKANAITVVNDGNSMAHTFYQDKDFTSSHSVNILRIKKDFDVGLTENIAMFLNTIIYRERDRFSYGRKWRFERMLKTPIKLPSKNGKPDWQFMENYIEKIKSKIKYPTKDPVLDTKRELKTKNWKSFNLTDLFKISGSETTPLLELEEYGRGNYPYVTTQATNNGVEGFYNFYTEDGGVLTVDSAVLGYCSYQSYNFSASDHVEKLIPKFMMNKYIAMFLVTIINQEQYRYNYGRKCSQDRMEKGSIKLPSKDGSPDWGFMENYIKSLSYSSNL</sequence>
<accession>A0A2M7TFW2</accession>
<feature type="domain" description="Type I restriction modification DNA specificity" evidence="4">
    <location>
        <begin position="12"/>
        <end position="169"/>
    </location>
</feature>
<dbReference type="Gene3D" id="3.90.220.20">
    <property type="entry name" value="DNA methylase specificity domains"/>
    <property type="match status" value="2"/>
</dbReference>
<keyword evidence="2" id="KW-0680">Restriction system</keyword>
<dbReference type="EMBL" id="PFNM01000032">
    <property type="protein sequence ID" value="PIZ44869.1"/>
    <property type="molecule type" value="Genomic_DNA"/>
</dbReference>
<evidence type="ECO:0000313" key="6">
    <source>
        <dbReference type="Proteomes" id="UP000230553"/>
    </source>
</evidence>
<dbReference type="GO" id="GO:0009307">
    <property type="term" value="P:DNA restriction-modification system"/>
    <property type="evidence" value="ECO:0007669"/>
    <property type="project" value="UniProtKB-KW"/>
</dbReference>
<evidence type="ECO:0000256" key="3">
    <source>
        <dbReference type="ARBA" id="ARBA00023125"/>
    </source>
</evidence>
<evidence type="ECO:0000256" key="2">
    <source>
        <dbReference type="ARBA" id="ARBA00022747"/>
    </source>
</evidence>
<dbReference type="InterPro" id="IPR044946">
    <property type="entry name" value="Restrct_endonuc_typeI_TRD_sf"/>
</dbReference>
<dbReference type="InterPro" id="IPR000055">
    <property type="entry name" value="Restrct_endonuc_typeI_TRD"/>
</dbReference>
<evidence type="ECO:0000313" key="5">
    <source>
        <dbReference type="EMBL" id="PIZ44869.1"/>
    </source>
</evidence>
<dbReference type="AlphaFoldDB" id="A0A2M7TFW2"/>
<reference evidence="6" key="1">
    <citation type="submission" date="2017-09" db="EMBL/GenBank/DDBJ databases">
        <title>Depth-based differentiation of microbial function through sediment-hosted aquifers and enrichment of novel symbionts in the deep terrestrial subsurface.</title>
        <authorList>
            <person name="Probst A.J."/>
            <person name="Ladd B."/>
            <person name="Jarett J.K."/>
            <person name="Geller-Mcgrath D.E."/>
            <person name="Sieber C.M.K."/>
            <person name="Emerson J.B."/>
            <person name="Anantharaman K."/>
            <person name="Thomas B.C."/>
            <person name="Malmstrom R."/>
            <person name="Stieglmeier M."/>
            <person name="Klingl A."/>
            <person name="Woyke T."/>
            <person name="Ryan C.M."/>
            <person name="Banfield J.F."/>
        </authorList>
    </citation>
    <scope>NUCLEOTIDE SEQUENCE [LARGE SCALE GENOMIC DNA]</scope>
</reference>
<organism evidence="5 6">
    <name type="scientific">Candidatus Wolfebacteria bacterium CG_4_10_14_0_2_um_filter_39_18</name>
    <dbReference type="NCBI Taxonomy" id="1975061"/>
    <lineage>
        <taxon>Bacteria</taxon>
        <taxon>Candidatus Wolfeibacteriota</taxon>
    </lineage>
</organism>
<keyword evidence="3" id="KW-0238">DNA-binding</keyword>
<proteinExistence type="inferred from homology"/>
<dbReference type="Proteomes" id="UP000230553">
    <property type="component" value="Unassembled WGS sequence"/>
</dbReference>
<evidence type="ECO:0000259" key="4">
    <source>
        <dbReference type="Pfam" id="PF01420"/>
    </source>
</evidence>
<protein>
    <recommendedName>
        <fullName evidence="4">Type I restriction modification DNA specificity domain-containing protein</fullName>
    </recommendedName>
</protein>
<dbReference type="Pfam" id="PF01420">
    <property type="entry name" value="Methylase_S"/>
    <property type="match status" value="2"/>
</dbReference>
<comment type="similarity">
    <text evidence="1">Belongs to the type-I restriction system S methylase family.</text>
</comment>
<name>A0A2M7TFW2_9BACT</name>
<comment type="caution">
    <text evidence="5">The sequence shown here is derived from an EMBL/GenBank/DDBJ whole genome shotgun (WGS) entry which is preliminary data.</text>
</comment>
<dbReference type="GO" id="GO:0003677">
    <property type="term" value="F:DNA binding"/>
    <property type="evidence" value="ECO:0007669"/>
    <property type="project" value="UniProtKB-KW"/>
</dbReference>
<feature type="domain" description="Type I restriction modification DNA specificity" evidence="4">
    <location>
        <begin position="187"/>
        <end position="331"/>
    </location>
</feature>
<dbReference type="SUPFAM" id="SSF116734">
    <property type="entry name" value="DNA methylase specificity domain"/>
    <property type="match status" value="2"/>
</dbReference>
<gene>
    <name evidence="5" type="ORF">COY31_01610</name>
</gene>